<organism evidence="1">
    <name type="scientific">marine sediment metagenome</name>
    <dbReference type="NCBI Taxonomy" id="412755"/>
    <lineage>
        <taxon>unclassified sequences</taxon>
        <taxon>metagenomes</taxon>
        <taxon>ecological metagenomes</taxon>
    </lineage>
</organism>
<comment type="caution">
    <text evidence="1">The sequence shown here is derived from an EMBL/GenBank/DDBJ whole genome shotgun (WGS) entry which is preliminary data.</text>
</comment>
<accession>A0A0F9VLK8</accession>
<gene>
    <name evidence="1" type="ORF">LCGC14_0070180</name>
</gene>
<dbReference type="AlphaFoldDB" id="A0A0F9VLK8"/>
<dbReference type="NCBIfam" id="NF033205">
    <property type="entry name" value="IPExxxVDY"/>
    <property type="match status" value="1"/>
</dbReference>
<evidence type="ECO:0000313" key="1">
    <source>
        <dbReference type="EMBL" id="KKO06006.1"/>
    </source>
</evidence>
<protein>
    <recommendedName>
        <fullName evidence="2">IPExxxVDY family protein</fullName>
    </recommendedName>
</protein>
<proteinExistence type="predicted"/>
<dbReference type="InterPro" id="IPR047690">
    <property type="entry name" value="IPExxxVDY_fam"/>
</dbReference>
<name>A0A0F9VLK8_9ZZZZ</name>
<dbReference type="EMBL" id="LAZR01000017">
    <property type="protein sequence ID" value="KKO06006.1"/>
    <property type="molecule type" value="Genomic_DNA"/>
</dbReference>
<sequence length="154" mass="18185">MATTYKINDDFYDESFSLIALHTTLEDFALAYGLNQSLKAKFVRAKKNFNLAENKSFPIFEWEDEFNDMYWVLVANHSSEKELITHDDLFKNETTYKIPRLIPEYKDVDYLLKIETEKDFDTNSLIKNILMLPRVMAAYEISTEKLKSKNNLIF</sequence>
<reference evidence="1" key="1">
    <citation type="journal article" date="2015" name="Nature">
        <title>Complex archaea that bridge the gap between prokaryotes and eukaryotes.</title>
        <authorList>
            <person name="Spang A."/>
            <person name="Saw J.H."/>
            <person name="Jorgensen S.L."/>
            <person name="Zaremba-Niedzwiedzka K."/>
            <person name="Martijn J."/>
            <person name="Lind A.E."/>
            <person name="van Eijk R."/>
            <person name="Schleper C."/>
            <person name="Guy L."/>
            <person name="Ettema T.J."/>
        </authorList>
    </citation>
    <scope>NUCLEOTIDE SEQUENCE</scope>
</reference>
<evidence type="ECO:0008006" key="2">
    <source>
        <dbReference type="Google" id="ProtNLM"/>
    </source>
</evidence>